<evidence type="ECO:0000259" key="6">
    <source>
        <dbReference type="PROSITE" id="PS50850"/>
    </source>
</evidence>
<evidence type="ECO:0000256" key="3">
    <source>
        <dbReference type="ARBA" id="ARBA00022989"/>
    </source>
</evidence>
<keyword evidence="2 5" id="KW-0812">Transmembrane</keyword>
<dbReference type="PANTHER" id="PTHR23501:SF197">
    <property type="entry name" value="COMD"/>
    <property type="match status" value="1"/>
</dbReference>
<feature type="transmembrane region" description="Helical" evidence="5">
    <location>
        <begin position="63"/>
        <end position="82"/>
    </location>
</feature>
<feature type="transmembrane region" description="Helical" evidence="5">
    <location>
        <begin position="373"/>
        <end position="398"/>
    </location>
</feature>
<protein>
    <submittedName>
        <fullName evidence="7">MFS transporter</fullName>
    </submittedName>
</protein>
<evidence type="ECO:0000313" key="8">
    <source>
        <dbReference type="Proteomes" id="UP001550603"/>
    </source>
</evidence>
<evidence type="ECO:0000256" key="4">
    <source>
        <dbReference type="ARBA" id="ARBA00023136"/>
    </source>
</evidence>
<feature type="transmembrane region" description="Helical" evidence="5">
    <location>
        <begin position="472"/>
        <end position="490"/>
    </location>
</feature>
<feature type="transmembrane region" description="Helical" evidence="5">
    <location>
        <begin position="181"/>
        <end position="204"/>
    </location>
</feature>
<comment type="caution">
    <text evidence="7">The sequence shown here is derived from an EMBL/GenBank/DDBJ whole genome shotgun (WGS) entry which is preliminary data.</text>
</comment>
<dbReference type="InterPro" id="IPR020846">
    <property type="entry name" value="MFS_dom"/>
</dbReference>
<feature type="transmembrane region" description="Helical" evidence="5">
    <location>
        <begin position="31"/>
        <end position="51"/>
    </location>
</feature>
<dbReference type="InterPro" id="IPR011701">
    <property type="entry name" value="MFS"/>
</dbReference>
<feature type="transmembrane region" description="Helical" evidence="5">
    <location>
        <begin position="282"/>
        <end position="303"/>
    </location>
</feature>
<dbReference type="Pfam" id="PF07690">
    <property type="entry name" value="MFS_1"/>
    <property type="match status" value="1"/>
</dbReference>
<feature type="transmembrane region" description="Helical" evidence="5">
    <location>
        <begin position="241"/>
        <end position="261"/>
    </location>
</feature>
<dbReference type="SUPFAM" id="SSF103473">
    <property type="entry name" value="MFS general substrate transporter"/>
    <property type="match status" value="1"/>
</dbReference>
<organism evidence="7 8">
    <name type="scientific">Streptomyces olindensis</name>
    <dbReference type="NCBI Taxonomy" id="358823"/>
    <lineage>
        <taxon>Bacteria</taxon>
        <taxon>Bacillati</taxon>
        <taxon>Actinomycetota</taxon>
        <taxon>Actinomycetes</taxon>
        <taxon>Kitasatosporales</taxon>
        <taxon>Streptomycetaceae</taxon>
        <taxon>Streptomyces</taxon>
    </lineage>
</organism>
<dbReference type="PANTHER" id="PTHR23501">
    <property type="entry name" value="MAJOR FACILITATOR SUPERFAMILY"/>
    <property type="match status" value="1"/>
</dbReference>
<name>A0ABV2XSR0_9ACTN</name>
<feature type="transmembrane region" description="Helical" evidence="5">
    <location>
        <begin position="216"/>
        <end position="235"/>
    </location>
</feature>
<dbReference type="EMBL" id="JBEYBN010000012">
    <property type="protein sequence ID" value="MEU2267050.1"/>
    <property type="molecule type" value="Genomic_DNA"/>
</dbReference>
<feature type="transmembrane region" description="Helical" evidence="5">
    <location>
        <begin position="94"/>
        <end position="113"/>
    </location>
</feature>
<evidence type="ECO:0000256" key="1">
    <source>
        <dbReference type="ARBA" id="ARBA00004651"/>
    </source>
</evidence>
<feature type="domain" description="Major facilitator superfamily (MFS) profile" evidence="6">
    <location>
        <begin position="28"/>
        <end position="494"/>
    </location>
</feature>
<feature type="transmembrane region" description="Helical" evidence="5">
    <location>
        <begin position="323"/>
        <end position="341"/>
    </location>
</feature>
<gene>
    <name evidence="7" type="ORF">ABZ568_11585</name>
</gene>
<evidence type="ECO:0000256" key="5">
    <source>
        <dbReference type="SAM" id="Phobius"/>
    </source>
</evidence>
<feature type="transmembrane region" description="Helical" evidence="5">
    <location>
        <begin position="119"/>
        <end position="143"/>
    </location>
</feature>
<accession>A0ABV2XSR0</accession>
<feature type="transmembrane region" description="Helical" evidence="5">
    <location>
        <begin position="419"/>
        <end position="441"/>
    </location>
</feature>
<feature type="transmembrane region" description="Helical" evidence="5">
    <location>
        <begin position="348"/>
        <end position="367"/>
    </location>
</feature>
<sequence length="499" mass="52482">MALSRGVTDESLAGDSAEAVLHRRVIRVLSGLLLGMFVSLLTSSGVSVALPGAIAELGGDQTGYAWAVTAPLLTLTISLPLWGKLSDLFNKRVLVQSAYVIFVFGALAAAVAPNVEVLVAARLVEGVGVGGLAALSQVIIAVLVPPRQRGRYSGYFATTFAAATICGPLFGGVVADAALLGWRWCFCLGVPFALLSLVILRRTLVLPRPTGTRRRIDWAGALLFTVAVALLLIWVTLVDDWLSWITVVLLGCSALLSVVFIRVERRALQPVVPLRLFRDKTVTLTVLASLFVGVVQMAAPAFLGQYFQLALGASPTLSGLMTTPTVVGLVVATTVSGLAIAHFGRWKLWLLIGGALMGLGLVFLGAVPSDTEYWRAAVPMALMGLGIGMVMQNLVLAAQNQVEADDLGAVSSLVSFSRSLGGTLGASAMGAVLSARVAHYLGGSGEVPKLERLSEASRGPVEEGYSQAIADMYLWTAPVAFAALLLMMCIKEVPLRKSV</sequence>
<keyword evidence="3 5" id="KW-1133">Transmembrane helix</keyword>
<reference evidence="7 8" key="1">
    <citation type="submission" date="2024-06" db="EMBL/GenBank/DDBJ databases">
        <title>The Natural Products Discovery Center: Release of the First 8490 Sequenced Strains for Exploring Actinobacteria Biosynthetic Diversity.</title>
        <authorList>
            <person name="Kalkreuter E."/>
            <person name="Kautsar S.A."/>
            <person name="Yang D."/>
            <person name="Bader C.D."/>
            <person name="Teijaro C.N."/>
            <person name="Fluegel L."/>
            <person name="Davis C.M."/>
            <person name="Simpson J.R."/>
            <person name="Lauterbach L."/>
            <person name="Steele A.D."/>
            <person name="Gui C."/>
            <person name="Meng S."/>
            <person name="Li G."/>
            <person name="Viehrig K."/>
            <person name="Ye F."/>
            <person name="Su P."/>
            <person name="Kiefer A.F."/>
            <person name="Nichols A."/>
            <person name="Cepeda A.J."/>
            <person name="Yan W."/>
            <person name="Fan B."/>
            <person name="Jiang Y."/>
            <person name="Adhikari A."/>
            <person name="Zheng C.-J."/>
            <person name="Schuster L."/>
            <person name="Cowan T.M."/>
            <person name="Smanski M.J."/>
            <person name="Chevrette M.G."/>
            <person name="De Carvalho L.P.S."/>
            <person name="Shen B."/>
        </authorList>
    </citation>
    <scope>NUCLEOTIDE SEQUENCE [LARGE SCALE GENOMIC DNA]</scope>
    <source>
        <strain evidence="7 8">NPDC019583</strain>
    </source>
</reference>
<evidence type="ECO:0000256" key="2">
    <source>
        <dbReference type="ARBA" id="ARBA00022692"/>
    </source>
</evidence>
<dbReference type="PROSITE" id="PS50850">
    <property type="entry name" value="MFS"/>
    <property type="match status" value="1"/>
</dbReference>
<proteinExistence type="predicted"/>
<keyword evidence="4 5" id="KW-0472">Membrane</keyword>
<feature type="transmembrane region" description="Helical" evidence="5">
    <location>
        <begin position="155"/>
        <end position="175"/>
    </location>
</feature>
<evidence type="ECO:0000313" key="7">
    <source>
        <dbReference type="EMBL" id="MEU2267050.1"/>
    </source>
</evidence>
<keyword evidence="8" id="KW-1185">Reference proteome</keyword>
<dbReference type="Gene3D" id="1.20.1250.20">
    <property type="entry name" value="MFS general substrate transporter like domains"/>
    <property type="match status" value="1"/>
</dbReference>
<dbReference type="PRINTS" id="PR01036">
    <property type="entry name" value="TCRTETB"/>
</dbReference>
<comment type="subcellular location">
    <subcellularLocation>
        <location evidence="1">Cell membrane</location>
        <topology evidence="1">Multi-pass membrane protein</topology>
    </subcellularLocation>
</comment>
<dbReference type="InterPro" id="IPR036259">
    <property type="entry name" value="MFS_trans_sf"/>
</dbReference>
<dbReference type="Proteomes" id="UP001550603">
    <property type="component" value="Unassembled WGS sequence"/>
</dbReference>
<dbReference type="Gene3D" id="1.20.1720.10">
    <property type="entry name" value="Multidrug resistance protein D"/>
    <property type="match status" value="1"/>
</dbReference>
<dbReference type="RefSeq" id="WP_359787848.1">
    <property type="nucleotide sequence ID" value="NZ_JBEYBN010000012.1"/>
</dbReference>